<name>A0AC35TZK5_9BILA</name>
<dbReference type="WBParaSite" id="RSKR_0000607400.1">
    <property type="protein sequence ID" value="RSKR_0000607400.1"/>
    <property type="gene ID" value="RSKR_0000607400"/>
</dbReference>
<reference evidence="2" key="1">
    <citation type="submission" date="2016-11" db="UniProtKB">
        <authorList>
            <consortium name="WormBaseParasite"/>
        </authorList>
    </citation>
    <scope>IDENTIFICATION</scope>
    <source>
        <strain evidence="2">KR3021</strain>
    </source>
</reference>
<evidence type="ECO:0000313" key="2">
    <source>
        <dbReference type="WBParaSite" id="RSKR_0000607400.1"/>
    </source>
</evidence>
<organism evidence="1 2">
    <name type="scientific">Rhabditophanes sp. KR3021</name>
    <dbReference type="NCBI Taxonomy" id="114890"/>
    <lineage>
        <taxon>Eukaryota</taxon>
        <taxon>Metazoa</taxon>
        <taxon>Ecdysozoa</taxon>
        <taxon>Nematoda</taxon>
        <taxon>Chromadorea</taxon>
        <taxon>Rhabditida</taxon>
        <taxon>Tylenchina</taxon>
        <taxon>Panagrolaimomorpha</taxon>
        <taxon>Strongyloidoidea</taxon>
        <taxon>Alloionematidae</taxon>
        <taxon>Rhabditophanes</taxon>
    </lineage>
</organism>
<dbReference type="Proteomes" id="UP000095286">
    <property type="component" value="Unplaced"/>
</dbReference>
<accession>A0AC35TZK5</accession>
<evidence type="ECO:0000313" key="1">
    <source>
        <dbReference type="Proteomes" id="UP000095286"/>
    </source>
</evidence>
<protein>
    <submittedName>
        <fullName evidence="2">Glyco_trans_2-like domain-containing protein</fullName>
    </submittedName>
</protein>
<sequence>METMTAGYGSNGVSVYLTSKEASKSKHLFAINQFNLVASDLIPANRTLPDVRKSKWRDIIYDKHLPDTSVIIVYHNEAYSALIRTVVSVINKSPSHLLNEIILVDDYSNRTFLNNDLEVFVKTLKVRVKIIRSQKRVGLIKARLMGAQEASGKVLTFLDSHCECTIGWLEPLLSRIKENRKNVVCPVIDVINDETFSYQKGIELYRGGFNWNLQFRWYSMSIGMIRSLEAQNNSNIPTPVMAGGLFSIDKDYFYHMGTYDLFEFWGGDNIEMSFRIWQCGGRIEILPASHVGHVFRKSSPHDYPHGKSSIKVVFQNLARVASVWMDSWQDLFYRTSSVAKKLSTIIDVSERKELRRKLKCKSFKWYLQNIWPDHFMPMENDVFGRVSHNQVGLSAHQFFSWFTVRV</sequence>
<proteinExistence type="predicted"/>